<gene>
    <name evidence="6" type="ORF">Ddye_013655</name>
</gene>
<dbReference type="GO" id="GO:0005634">
    <property type="term" value="C:nucleus"/>
    <property type="evidence" value="ECO:0007669"/>
    <property type="project" value="UniProtKB-SubCell"/>
</dbReference>
<dbReference type="Proteomes" id="UP001280121">
    <property type="component" value="Unassembled WGS sequence"/>
</dbReference>
<feature type="region of interest" description="Disordered" evidence="4">
    <location>
        <begin position="1"/>
        <end position="53"/>
    </location>
</feature>
<keyword evidence="2 3" id="KW-0539">Nucleus</keyword>
<evidence type="ECO:0000256" key="4">
    <source>
        <dbReference type="SAM" id="MobiDB-lite"/>
    </source>
</evidence>
<dbReference type="InterPro" id="IPR001356">
    <property type="entry name" value="HD"/>
</dbReference>
<reference evidence="6" key="1">
    <citation type="journal article" date="2023" name="Plant J.">
        <title>Genome sequences and population genomics provide insights into the demographic history, inbreeding, and mutation load of two 'living fossil' tree species of Dipteronia.</title>
        <authorList>
            <person name="Feng Y."/>
            <person name="Comes H.P."/>
            <person name="Chen J."/>
            <person name="Zhu S."/>
            <person name="Lu R."/>
            <person name="Zhang X."/>
            <person name="Li P."/>
            <person name="Qiu J."/>
            <person name="Olsen K.M."/>
            <person name="Qiu Y."/>
        </authorList>
    </citation>
    <scope>NUCLEOTIDE SEQUENCE</scope>
    <source>
        <strain evidence="6">KIB01</strain>
    </source>
</reference>
<evidence type="ECO:0000313" key="6">
    <source>
        <dbReference type="EMBL" id="KAK2653799.1"/>
    </source>
</evidence>
<organism evidence="6 7">
    <name type="scientific">Dipteronia dyeriana</name>
    <dbReference type="NCBI Taxonomy" id="168575"/>
    <lineage>
        <taxon>Eukaryota</taxon>
        <taxon>Viridiplantae</taxon>
        <taxon>Streptophyta</taxon>
        <taxon>Embryophyta</taxon>
        <taxon>Tracheophyta</taxon>
        <taxon>Spermatophyta</taxon>
        <taxon>Magnoliopsida</taxon>
        <taxon>eudicotyledons</taxon>
        <taxon>Gunneridae</taxon>
        <taxon>Pentapetalae</taxon>
        <taxon>rosids</taxon>
        <taxon>malvids</taxon>
        <taxon>Sapindales</taxon>
        <taxon>Sapindaceae</taxon>
        <taxon>Hippocastanoideae</taxon>
        <taxon>Acereae</taxon>
        <taxon>Dipteronia</taxon>
    </lineage>
</organism>
<dbReference type="InterPro" id="IPR042160">
    <property type="entry name" value="HD-Zip_IV"/>
</dbReference>
<evidence type="ECO:0000256" key="2">
    <source>
        <dbReference type="PROSITE-ProRule" id="PRU00108"/>
    </source>
</evidence>
<keyword evidence="7" id="KW-1185">Reference proteome</keyword>
<keyword evidence="2 3" id="KW-0238">DNA-binding</keyword>
<evidence type="ECO:0000259" key="5">
    <source>
        <dbReference type="PROSITE" id="PS50071"/>
    </source>
</evidence>
<dbReference type="Gene3D" id="1.10.10.60">
    <property type="entry name" value="Homeodomain-like"/>
    <property type="match status" value="1"/>
</dbReference>
<dbReference type="AlphaFoldDB" id="A0AAE0CJV1"/>
<protein>
    <recommendedName>
        <fullName evidence="5">Homeobox domain-containing protein</fullName>
    </recommendedName>
</protein>
<dbReference type="PANTHER" id="PTHR45654:SF5">
    <property type="entry name" value="HOMEOBOX-LEUCINE ZIPPER PROTEIN ANTHOCYANINLESS 2-RELATED"/>
    <property type="match status" value="1"/>
</dbReference>
<name>A0AAE0CJV1_9ROSI</name>
<evidence type="ECO:0000256" key="1">
    <source>
        <dbReference type="ARBA" id="ARBA00004123"/>
    </source>
</evidence>
<dbReference type="EMBL" id="JANJYI010000004">
    <property type="protein sequence ID" value="KAK2653799.1"/>
    <property type="molecule type" value="Genomic_DNA"/>
</dbReference>
<dbReference type="GO" id="GO:0003677">
    <property type="term" value="F:DNA binding"/>
    <property type="evidence" value="ECO:0007669"/>
    <property type="project" value="UniProtKB-UniRule"/>
</dbReference>
<dbReference type="Pfam" id="PF00046">
    <property type="entry name" value="Homeodomain"/>
    <property type="match status" value="1"/>
</dbReference>
<dbReference type="SUPFAM" id="SSF46689">
    <property type="entry name" value="Homeodomain-like"/>
    <property type="match status" value="1"/>
</dbReference>
<accession>A0AAE0CJV1</accession>
<keyword evidence="2 3" id="KW-0371">Homeobox</keyword>
<comment type="caution">
    <text evidence="6">The sequence shown here is derived from an EMBL/GenBank/DDBJ whole genome shotgun (WGS) entry which is preliminary data.</text>
</comment>
<dbReference type="PANTHER" id="PTHR45654">
    <property type="entry name" value="HOMEOBOX-LEUCINE ZIPPER PROTEIN MERISTEM L1"/>
    <property type="match status" value="1"/>
</dbReference>
<evidence type="ECO:0000256" key="3">
    <source>
        <dbReference type="RuleBase" id="RU000682"/>
    </source>
</evidence>
<feature type="DNA-binding region" description="Homeobox" evidence="2">
    <location>
        <begin position="46"/>
        <end position="105"/>
    </location>
</feature>
<proteinExistence type="predicted"/>
<feature type="compositionally biased region" description="Basic and acidic residues" evidence="4">
    <location>
        <begin position="35"/>
        <end position="47"/>
    </location>
</feature>
<dbReference type="PROSITE" id="PS50071">
    <property type="entry name" value="HOMEOBOX_2"/>
    <property type="match status" value="1"/>
</dbReference>
<sequence length="177" mass="20300">MEGEREIGLQAQNREEGDESRSGTTNNVEGVGSGNDHDNNEDQEPSRKKYSKHTKQQIHVLESFFKEFPYPDEEQRNNLGMQLGLESRQIKFWFQNKRTQMKEAVSHRMFTNCGNHVAMSSCGSGGINFEIERMRLENAQLKDEFNRICMLASRFLGRPISSSSLSDYDRTYVAAPP</sequence>
<dbReference type="CDD" id="cd00086">
    <property type="entry name" value="homeodomain"/>
    <property type="match status" value="1"/>
</dbReference>
<evidence type="ECO:0000313" key="7">
    <source>
        <dbReference type="Proteomes" id="UP001280121"/>
    </source>
</evidence>
<feature type="compositionally biased region" description="Basic and acidic residues" evidence="4">
    <location>
        <begin position="1"/>
        <end position="21"/>
    </location>
</feature>
<comment type="subcellular location">
    <subcellularLocation>
        <location evidence="1 2 3">Nucleus</location>
    </subcellularLocation>
</comment>
<dbReference type="SMART" id="SM00389">
    <property type="entry name" value="HOX"/>
    <property type="match status" value="1"/>
</dbReference>
<dbReference type="InterPro" id="IPR009057">
    <property type="entry name" value="Homeodomain-like_sf"/>
</dbReference>
<feature type="domain" description="Homeobox" evidence="5">
    <location>
        <begin position="44"/>
        <end position="104"/>
    </location>
</feature>